<dbReference type="GO" id="GO:0005737">
    <property type="term" value="C:cytoplasm"/>
    <property type="evidence" value="ECO:0007669"/>
    <property type="project" value="TreeGrafter"/>
</dbReference>
<dbReference type="PANTHER" id="PTHR10210">
    <property type="entry name" value="RIBOSE-PHOSPHATE DIPHOSPHOKINASE FAMILY MEMBER"/>
    <property type="match status" value="1"/>
</dbReference>
<evidence type="ECO:0000313" key="5">
    <source>
        <dbReference type="EMBL" id="CAF4284451.1"/>
    </source>
</evidence>
<dbReference type="GO" id="GO:0006015">
    <property type="term" value="P:5-phosphoribose 1-diphosphate biosynthetic process"/>
    <property type="evidence" value="ECO:0007669"/>
    <property type="project" value="TreeGrafter"/>
</dbReference>
<dbReference type="EMBL" id="CAJNOK010017686">
    <property type="protein sequence ID" value="CAF1268716.1"/>
    <property type="molecule type" value="Genomic_DNA"/>
</dbReference>
<evidence type="ECO:0000313" key="2">
    <source>
        <dbReference type="EMBL" id="CAF1268716.1"/>
    </source>
</evidence>
<dbReference type="EMBL" id="CAJOBA010039245">
    <property type="protein sequence ID" value="CAF4074491.1"/>
    <property type="molecule type" value="Genomic_DNA"/>
</dbReference>
<dbReference type="Proteomes" id="UP000681722">
    <property type="component" value="Unassembled WGS sequence"/>
</dbReference>
<dbReference type="PANTHER" id="PTHR10210:SF45">
    <property type="entry name" value="RIBOSE-PHOSPHATE PYROPHOSPHOKINASE 3, CHLOROPLASTIC"/>
    <property type="match status" value="1"/>
</dbReference>
<dbReference type="Proteomes" id="UP000682733">
    <property type="component" value="Unassembled WGS sequence"/>
</dbReference>
<dbReference type="NCBIfam" id="TIGR01251">
    <property type="entry name" value="ribP_PPkin"/>
    <property type="match status" value="1"/>
</dbReference>
<evidence type="ECO:0008006" key="7">
    <source>
        <dbReference type="Google" id="ProtNLM"/>
    </source>
</evidence>
<dbReference type="OrthoDB" id="10263753at2759"/>
<comment type="similarity">
    <text evidence="1">Belongs to the ribose-phosphate pyrophosphokinase family.</text>
</comment>
<dbReference type="EMBL" id="CAJOBC010082321">
    <property type="protein sequence ID" value="CAF4284451.1"/>
    <property type="molecule type" value="Genomic_DNA"/>
</dbReference>
<protein>
    <recommendedName>
        <fullName evidence="7">Phosphoribosyl pyrophosphate synthetase</fullName>
    </recommendedName>
</protein>
<dbReference type="Proteomes" id="UP000677228">
    <property type="component" value="Unassembled WGS sequence"/>
</dbReference>
<dbReference type="GO" id="GO:0000287">
    <property type="term" value="F:magnesium ion binding"/>
    <property type="evidence" value="ECO:0007669"/>
    <property type="project" value="InterPro"/>
</dbReference>
<dbReference type="InterPro" id="IPR000836">
    <property type="entry name" value="PRTase_dom"/>
</dbReference>
<evidence type="ECO:0000313" key="4">
    <source>
        <dbReference type="EMBL" id="CAF4074491.1"/>
    </source>
</evidence>
<comment type="caution">
    <text evidence="3">The sequence shown here is derived from an EMBL/GenBank/DDBJ whole genome shotgun (WGS) entry which is preliminary data.</text>
</comment>
<gene>
    <name evidence="3" type="ORF">GPM918_LOCUS32734</name>
    <name evidence="2" type="ORF">OVA965_LOCUS27080</name>
    <name evidence="5" type="ORF">SRO942_LOCUS33410</name>
    <name evidence="4" type="ORF">TMI583_LOCUS27823</name>
</gene>
<dbReference type="GO" id="GO:0006164">
    <property type="term" value="P:purine nucleotide biosynthetic process"/>
    <property type="evidence" value="ECO:0007669"/>
    <property type="project" value="TreeGrafter"/>
</dbReference>
<dbReference type="Proteomes" id="UP000663829">
    <property type="component" value="Unassembled WGS sequence"/>
</dbReference>
<dbReference type="GO" id="GO:0002189">
    <property type="term" value="C:ribose phosphate diphosphokinase complex"/>
    <property type="evidence" value="ECO:0007669"/>
    <property type="project" value="TreeGrafter"/>
</dbReference>
<reference evidence="3" key="1">
    <citation type="submission" date="2021-02" db="EMBL/GenBank/DDBJ databases">
        <authorList>
            <person name="Nowell W R."/>
        </authorList>
    </citation>
    <scope>NUCLEOTIDE SEQUENCE</scope>
</reference>
<keyword evidence="6" id="KW-1185">Reference proteome</keyword>
<evidence type="ECO:0000313" key="3">
    <source>
        <dbReference type="EMBL" id="CAF1389681.1"/>
    </source>
</evidence>
<dbReference type="Pfam" id="PF14572">
    <property type="entry name" value="Pribosyl_synth"/>
    <property type="match status" value="1"/>
</dbReference>
<accession>A0A815K7W0</accession>
<dbReference type="CDD" id="cd06223">
    <property type="entry name" value="PRTases_typeI"/>
    <property type="match status" value="1"/>
</dbReference>
<organism evidence="3 6">
    <name type="scientific">Didymodactylos carnosus</name>
    <dbReference type="NCBI Taxonomy" id="1234261"/>
    <lineage>
        <taxon>Eukaryota</taxon>
        <taxon>Metazoa</taxon>
        <taxon>Spiralia</taxon>
        <taxon>Gnathifera</taxon>
        <taxon>Rotifera</taxon>
        <taxon>Eurotatoria</taxon>
        <taxon>Bdelloidea</taxon>
        <taxon>Philodinida</taxon>
        <taxon>Philodinidae</taxon>
        <taxon>Didymodactylos</taxon>
    </lineage>
</organism>
<dbReference type="EMBL" id="CAJNOQ010016913">
    <property type="protein sequence ID" value="CAF1389681.1"/>
    <property type="molecule type" value="Genomic_DNA"/>
</dbReference>
<proteinExistence type="inferred from homology"/>
<evidence type="ECO:0000313" key="6">
    <source>
        <dbReference type="Proteomes" id="UP000663829"/>
    </source>
</evidence>
<dbReference type="SMART" id="SM01400">
    <property type="entry name" value="Pribosyltran_N"/>
    <property type="match status" value="1"/>
</dbReference>
<dbReference type="Gene3D" id="3.40.50.2020">
    <property type="match status" value="2"/>
</dbReference>
<dbReference type="SUPFAM" id="SSF53271">
    <property type="entry name" value="PRTase-like"/>
    <property type="match status" value="2"/>
</dbReference>
<dbReference type="AlphaFoldDB" id="A0A815K7W0"/>
<dbReference type="InterPro" id="IPR005946">
    <property type="entry name" value="Rib-P_diPkinase"/>
</dbReference>
<name>A0A815K7W0_9BILA</name>
<dbReference type="InterPro" id="IPR029057">
    <property type="entry name" value="PRTase-like"/>
</dbReference>
<sequence length="362" mass="41312">MTDSNTIVSANDKTPVRTVSLIKSLSRDLRSLDLHNDHPILLVYAREMKLLATEICMFSNQLIKLGEIEWNLFPDTWPNLFIKHSEVIRNSHVIYLASLHNPSTIFEQISLLYHLPKYQCISLKVLLPYFPTGTMERIQIQGEIATAYSLAVMLSAVPLTRTGPTEIVTLDIHALQNQFYFSSNVVVRLESTICLLLNELDKEQQNNPHGDKYAIAFPDDGAHKRYSHMFNSCDEKKYEEIICSKIRQDDKRITTLQEGNPQGYHVIIIDDLVQSGGTLLECAKTLKEKGAIKVSAYVTHGIFPNESWKKFLHNNNNTIEKNDVKLDTFWVTNTYPNTEILVDKPPFKVLSIAKLLCNICFN</sequence>
<evidence type="ECO:0000256" key="1">
    <source>
        <dbReference type="ARBA" id="ARBA00006478"/>
    </source>
</evidence>